<organism evidence="1 2">
    <name type="scientific">Sediminicurvatus halobius</name>
    <dbReference type="NCBI Taxonomy" id="2182432"/>
    <lineage>
        <taxon>Bacteria</taxon>
        <taxon>Pseudomonadati</taxon>
        <taxon>Pseudomonadota</taxon>
        <taxon>Gammaproteobacteria</taxon>
        <taxon>Chromatiales</taxon>
        <taxon>Ectothiorhodospiraceae</taxon>
        <taxon>Sediminicurvatus</taxon>
    </lineage>
</organism>
<dbReference type="EMBL" id="QFFI01000066">
    <property type="protein sequence ID" value="PWG60930.1"/>
    <property type="molecule type" value="Genomic_DNA"/>
</dbReference>
<reference evidence="1 2" key="1">
    <citation type="submission" date="2018-05" db="EMBL/GenBank/DDBJ databases">
        <title>Spiribacter halobius sp. nov., a moderately halophilic bacterium isolated from marine solar saltern.</title>
        <authorList>
            <person name="Zheng W.-S."/>
            <person name="Lu D.-C."/>
            <person name="Du Z.-J."/>
        </authorList>
    </citation>
    <scope>NUCLEOTIDE SEQUENCE [LARGE SCALE GENOMIC DNA]</scope>
    <source>
        <strain evidence="1 2">E85</strain>
    </source>
</reference>
<dbReference type="OrthoDB" id="2077946at2"/>
<dbReference type="InterPro" id="IPR029035">
    <property type="entry name" value="DHS-like_NAD/FAD-binding_dom"/>
</dbReference>
<evidence type="ECO:0000313" key="2">
    <source>
        <dbReference type="Proteomes" id="UP000245474"/>
    </source>
</evidence>
<dbReference type="Pfam" id="PF13289">
    <property type="entry name" value="SIR2_2"/>
    <property type="match status" value="1"/>
</dbReference>
<name>A0A2U2MVQ4_9GAMM</name>
<gene>
    <name evidence="1" type="ORF">DEM34_19080</name>
</gene>
<protein>
    <recommendedName>
        <fullName evidence="3">DUF4020 domain-containing protein</fullName>
    </recommendedName>
</protein>
<evidence type="ECO:0000313" key="1">
    <source>
        <dbReference type="EMBL" id="PWG60930.1"/>
    </source>
</evidence>
<dbReference type="AlphaFoldDB" id="A0A2U2MVQ4"/>
<dbReference type="Proteomes" id="UP000245474">
    <property type="component" value="Unassembled WGS sequence"/>
</dbReference>
<comment type="caution">
    <text evidence="1">The sequence shown here is derived from an EMBL/GenBank/DDBJ whole genome shotgun (WGS) entry which is preliminary data.</text>
</comment>
<dbReference type="Gene3D" id="3.40.50.1220">
    <property type="entry name" value="TPP-binding domain"/>
    <property type="match status" value="1"/>
</dbReference>
<dbReference type="SUPFAM" id="SSF52467">
    <property type="entry name" value="DHS-like NAD/FAD-binding domain"/>
    <property type="match status" value="1"/>
</dbReference>
<proteinExistence type="predicted"/>
<sequence>MKLGVIDFPNEVVDALRDDRLVVLAGAGVSIGAPSNMPSFGELVDAIAQGTGESPGEKEPPDRFLGRLGDGRKVDVHTTAARALSGNQGAPNDLHRALARLFREAGRMRVVTTNFEFLIEAAAEEALGQRPRSFEAPAIPVGSDFRGVVHIHGGLSDPHTMVLTDADFGRAYLLEGWARRFLVSLFRHFTVLFVGYSHQDAVVNYLARAIPATGAYGRYALMEVTEDSPTRWDLLGVTAIPYKKQPNEDNPHQRLYDGVGKLAQHASRGALEWRTQLNEIAEAGPPQDAESVGQIDHALTEFHLTRFLLETATHSEWPRWLNERGYLDSLFDQPALSEQAQELAAWLANTYATANASVIFSLLERHGAQLNPALWQALVLALYREDRNAYSAELLSQWVSLLVAAAPRQIDHHLMTFLAERCTDKGLLHSVLDIWALLVTPRLHLRRRVAVDGSVGGTVAVAGEVRRLSTEYALTELWEQRLKPHLSEFAEEVLRVSIPALEASHRTLACWSQADRGGDPETWHRSAIEHHEQDELREPVDAVIDSARDALESLSAANYEGGKRWVLQLLDSNAPLLRRLAAHALSTLTQMSSDDRLQLLLKTTGLHEVSTHHEVYRLARLSYPEAGQKTRRDVLDAIASYQWPDPDDKNAETLGARVRFNWLHWLYESVPDCVETKRELDALWKAFPEWQPQEHPDLTFWMSSGWVGDRSPWSSEELLNSPAEAWVNNLLEFRGEGLLGPNREGLLAAVSNAVQENFYWSLDLATALSNKSRWQTDLWRAILRGWHRADLQMEDWGNVIQWLEMRELQCADPQGVADLLRRLVEDAKPIAARFQTRTNSIARQLWSSCDEPVPGNRPDDWFAKALNSLAGTLAQYWLHSIAVYRQHVNEGGEGLPLEHRNALTTVAEDESVAGAYARSILANQLLFLFKNDTEWTTEQLLPCFLPTAGEDCLHQAWDGFLAGARVNPKLAEAMEPAFREGIRALDGLLAERSEGFTRVLTLLLIYHLNDPLQDWVPEFFQHASLEDRGTFADQLGRLLRQMENLARRELWGRWLREYWERRLMAIPRPIDDAELRHMWEWPLHMGDLFPHAVDVAVRMRRIPMDRALIPHTLVDSEYLQQYPDEVARYLVELVRAGLPRWECGDLRKIAQRLDELGAAPENRAALAEQMARMGCT</sequence>
<dbReference type="RefSeq" id="WP_109680404.1">
    <property type="nucleotide sequence ID" value="NZ_CP086615.1"/>
</dbReference>
<evidence type="ECO:0008006" key="3">
    <source>
        <dbReference type="Google" id="ProtNLM"/>
    </source>
</evidence>
<keyword evidence="2" id="KW-1185">Reference proteome</keyword>
<accession>A0A2U2MVQ4</accession>